<protein>
    <submittedName>
        <fullName evidence="1">Uncharacterized protein</fullName>
    </submittedName>
</protein>
<organism evidence="1">
    <name type="scientific">marine metagenome</name>
    <dbReference type="NCBI Taxonomy" id="408172"/>
    <lineage>
        <taxon>unclassified sequences</taxon>
        <taxon>metagenomes</taxon>
        <taxon>ecological metagenomes</taxon>
    </lineage>
</organism>
<dbReference type="EMBL" id="UINC01172679">
    <property type="protein sequence ID" value="SVD77876.1"/>
    <property type="molecule type" value="Genomic_DNA"/>
</dbReference>
<proteinExistence type="predicted"/>
<dbReference type="AlphaFoldDB" id="A0A382Y3I5"/>
<reference evidence="1" key="1">
    <citation type="submission" date="2018-05" db="EMBL/GenBank/DDBJ databases">
        <authorList>
            <person name="Lanie J.A."/>
            <person name="Ng W.-L."/>
            <person name="Kazmierczak K.M."/>
            <person name="Andrzejewski T.M."/>
            <person name="Davidsen T.M."/>
            <person name="Wayne K.J."/>
            <person name="Tettelin H."/>
            <person name="Glass J.I."/>
            <person name="Rusch D."/>
            <person name="Podicherti R."/>
            <person name="Tsui H.-C.T."/>
            <person name="Winkler M.E."/>
        </authorList>
    </citation>
    <scope>NUCLEOTIDE SEQUENCE</scope>
</reference>
<gene>
    <name evidence="1" type="ORF">METZ01_LOCUS430730</name>
</gene>
<accession>A0A382Y3I5</accession>
<feature type="non-terminal residue" evidence="1">
    <location>
        <position position="1"/>
    </location>
</feature>
<sequence>NADGSQLNYRVVVTDPVNFTEPVVMTKTWAWRPGEMIRPYNCIS</sequence>
<evidence type="ECO:0000313" key="1">
    <source>
        <dbReference type="EMBL" id="SVD77876.1"/>
    </source>
</evidence>
<name>A0A382Y3I5_9ZZZZ</name>